<accession>D4Z2A8</accession>
<keyword evidence="9" id="KW-1185">Reference proteome</keyword>
<sequence length="84" mass="9171">MASVDLGVSDQGRIASAVDNSLFIPGRTLVDIGGRYRFTLGKSKATLRVSVSNLFDVYAYDYNGPMTFDYIPGRQVSAYLAIDI</sequence>
<dbReference type="InterPro" id="IPR039426">
    <property type="entry name" value="TonB-dep_rcpt-like"/>
</dbReference>
<keyword evidence="5 7" id="KW-0472">Membrane</keyword>
<dbReference type="KEGG" id="sjp:SJA_C1-19060"/>
<dbReference type="EMBL" id="AP010803">
    <property type="protein sequence ID" value="BAI96740.1"/>
    <property type="molecule type" value="Genomic_DNA"/>
</dbReference>
<dbReference type="PROSITE" id="PS52016">
    <property type="entry name" value="TONB_DEPENDENT_REC_3"/>
    <property type="match status" value="1"/>
</dbReference>
<keyword evidence="4 7" id="KW-0812">Transmembrane</keyword>
<dbReference type="HOGENOM" id="CLU_2525827_0_0_5"/>
<dbReference type="Proteomes" id="UP000007753">
    <property type="component" value="Chromosome 1"/>
</dbReference>
<dbReference type="AlphaFoldDB" id="D4Z2A8"/>
<keyword evidence="3 7" id="KW-1134">Transmembrane beta strand</keyword>
<organism evidence="8 9">
    <name type="scientific">Sphingobium indicum (strain DSM 16413 / CCM 7287 / MTCC 6362 / UT26 / NBRC 101211 / UT26S)</name>
    <name type="common">Sphingobium japonicum</name>
    <dbReference type="NCBI Taxonomy" id="452662"/>
    <lineage>
        <taxon>Bacteria</taxon>
        <taxon>Pseudomonadati</taxon>
        <taxon>Pseudomonadota</taxon>
        <taxon>Alphaproteobacteria</taxon>
        <taxon>Sphingomonadales</taxon>
        <taxon>Sphingomonadaceae</taxon>
        <taxon>Sphingobium</taxon>
    </lineage>
</organism>
<dbReference type="SUPFAM" id="SSF56935">
    <property type="entry name" value="Porins"/>
    <property type="match status" value="1"/>
</dbReference>
<gene>
    <name evidence="8" type="ordered locus">SJA_C1-19060</name>
</gene>
<keyword evidence="8" id="KW-0675">Receptor</keyword>
<comment type="subcellular location">
    <subcellularLocation>
        <location evidence="1 7">Cell outer membrane</location>
        <topology evidence="1 7">Multi-pass membrane protein</topology>
    </subcellularLocation>
</comment>
<evidence type="ECO:0000256" key="6">
    <source>
        <dbReference type="ARBA" id="ARBA00023237"/>
    </source>
</evidence>
<evidence type="ECO:0000256" key="2">
    <source>
        <dbReference type="ARBA" id="ARBA00022448"/>
    </source>
</evidence>
<keyword evidence="2 7" id="KW-0813">Transport</keyword>
<name>D4Z2A8_SPHIU</name>
<dbReference type="RefSeq" id="WP_013040213.1">
    <property type="nucleotide sequence ID" value="NC_014006.1"/>
</dbReference>
<evidence type="ECO:0000256" key="1">
    <source>
        <dbReference type="ARBA" id="ARBA00004571"/>
    </source>
</evidence>
<reference evidence="8 9" key="1">
    <citation type="journal article" date="2010" name="J. Bacteriol.">
        <title>Complete genome sequence of the representative gamma-hexachlorocyclohexane-degrading bacterium Sphingobium japonicum UT26.</title>
        <authorList>
            <person name="Nagata Y."/>
            <person name="Ohtsubo Y."/>
            <person name="Endo R."/>
            <person name="Ichikawa N."/>
            <person name="Ankai A."/>
            <person name="Oguchi A."/>
            <person name="Fukui S."/>
            <person name="Fujita N."/>
            <person name="Tsuda M."/>
        </authorList>
    </citation>
    <scope>NUCLEOTIDE SEQUENCE [LARGE SCALE GENOMIC DNA]</scope>
    <source>
        <strain evidence="9">DSM 16413 / CCM 7287 / MTCC 6362 / UT26 / NBRC 101211 / UT26S</strain>
    </source>
</reference>
<evidence type="ECO:0000313" key="9">
    <source>
        <dbReference type="Proteomes" id="UP000007753"/>
    </source>
</evidence>
<evidence type="ECO:0000256" key="4">
    <source>
        <dbReference type="ARBA" id="ARBA00022692"/>
    </source>
</evidence>
<protein>
    <submittedName>
        <fullName evidence="8">TonB-dependent receptor-like protein</fullName>
    </submittedName>
</protein>
<dbReference type="GeneID" id="29273497"/>
<evidence type="ECO:0000256" key="7">
    <source>
        <dbReference type="PROSITE-ProRule" id="PRU01360"/>
    </source>
</evidence>
<dbReference type="InterPro" id="IPR036942">
    <property type="entry name" value="Beta-barrel_TonB_sf"/>
</dbReference>
<dbReference type="GO" id="GO:0009279">
    <property type="term" value="C:cell outer membrane"/>
    <property type="evidence" value="ECO:0007669"/>
    <property type="project" value="UniProtKB-SubCell"/>
</dbReference>
<comment type="similarity">
    <text evidence="7">Belongs to the TonB-dependent receptor family.</text>
</comment>
<dbReference type="Gene3D" id="2.40.170.20">
    <property type="entry name" value="TonB-dependent receptor, beta-barrel domain"/>
    <property type="match status" value="1"/>
</dbReference>
<keyword evidence="6 7" id="KW-0998">Cell outer membrane</keyword>
<evidence type="ECO:0000313" key="8">
    <source>
        <dbReference type="EMBL" id="BAI96740.1"/>
    </source>
</evidence>
<proteinExistence type="inferred from homology"/>
<dbReference type="STRING" id="452662.SJA_C1-19060"/>
<evidence type="ECO:0000256" key="3">
    <source>
        <dbReference type="ARBA" id="ARBA00022452"/>
    </source>
</evidence>
<evidence type="ECO:0000256" key="5">
    <source>
        <dbReference type="ARBA" id="ARBA00023136"/>
    </source>
</evidence>